<dbReference type="OrthoDB" id="1448607at2"/>
<dbReference type="AlphaFoldDB" id="A0A4V6PV04"/>
<dbReference type="EMBL" id="SNXR01000014">
    <property type="protein sequence ID" value="TDP58722.1"/>
    <property type="molecule type" value="Genomic_DNA"/>
</dbReference>
<dbReference type="RefSeq" id="WP_133533220.1">
    <property type="nucleotide sequence ID" value="NZ_SNXR01000014.1"/>
</dbReference>
<accession>A0A4V6PV04</accession>
<dbReference type="InterPro" id="IPR046219">
    <property type="entry name" value="DUF6252"/>
</dbReference>
<dbReference type="PROSITE" id="PS51257">
    <property type="entry name" value="PROKAR_LIPOPROTEIN"/>
    <property type="match status" value="1"/>
</dbReference>
<dbReference type="Pfam" id="PF19765">
    <property type="entry name" value="DUF6252"/>
    <property type="match status" value="2"/>
</dbReference>
<protein>
    <recommendedName>
        <fullName evidence="3">Lipoprotein</fullName>
    </recommendedName>
</protein>
<dbReference type="Proteomes" id="UP000295260">
    <property type="component" value="Unassembled WGS sequence"/>
</dbReference>
<evidence type="ECO:0008006" key="3">
    <source>
        <dbReference type="Google" id="ProtNLM"/>
    </source>
</evidence>
<reference evidence="1 2" key="1">
    <citation type="submission" date="2019-03" db="EMBL/GenBank/DDBJ databases">
        <title>Genomic Encyclopedia of Archaeal and Bacterial Type Strains, Phase II (KMG-II): from individual species to whole genera.</title>
        <authorList>
            <person name="Goeker M."/>
        </authorList>
    </citation>
    <scope>NUCLEOTIDE SEQUENCE [LARGE SCALE GENOMIC DNA]</scope>
    <source>
        <strain evidence="1 2">DSM 25687</strain>
    </source>
</reference>
<evidence type="ECO:0000313" key="1">
    <source>
        <dbReference type="EMBL" id="TDP58722.1"/>
    </source>
</evidence>
<organism evidence="1 2">
    <name type="scientific">Flavobacterium dankookense</name>
    <dbReference type="NCBI Taxonomy" id="706186"/>
    <lineage>
        <taxon>Bacteria</taxon>
        <taxon>Pseudomonadati</taxon>
        <taxon>Bacteroidota</taxon>
        <taxon>Flavobacteriia</taxon>
        <taxon>Flavobacteriales</taxon>
        <taxon>Flavobacteriaceae</taxon>
        <taxon>Flavobacterium</taxon>
    </lineage>
</organism>
<name>A0A4V6PV04_9FLAO</name>
<sequence>MKKLLSLFIILVAFSSCEENVKFSDPGFQALQNDVFWRANDARAYLTDGKLTIEAYTEYETVTLGTSNTNLNKFSLGTINPDNFATYSSSLDGFELEYATIPSPGPVSAITLVSGGTGYEDASSVATTGGSGSGLSVNLTTNASGVVTNIALSSRGNAYMAGDLITVTGGNLNCRFRILNVQNSNGEIEITKFDNVKMTVSGKFKFNAVNTNNNPLGGEIMNYQQGEFYNVPIYPSL</sequence>
<keyword evidence="2" id="KW-1185">Reference proteome</keyword>
<comment type="caution">
    <text evidence="1">The sequence shown here is derived from an EMBL/GenBank/DDBJ whole genome shotgun (WGS) entry which is preliminary data.</text>
</comment>
<evidence type="ECO:0000313" key="2">
    <source>
        <dbReference type="Proteomes" id="UP000295260"/>
    </source>
</evidence>
<proteinExistence type="predicted"/>
<gene>
    <name evidence="1" type="ORF">BC748_1954</name>
</gene>